<evidence type="ECO:0000313" key="4">
    <source>
        <dbReference type="Proteomes" id="UP000594892"/>
    </source>
</evidence>
<protein>
    <submittedName>
        <fullName evidence="2">Uncharacterized protein</fullName>
    </submittedName>
</protein>
<dbReference type="AlphaFoldDB" id="A0AAP9XY90"/>
<dbReference type="Proteomes" id="UP000594892">
    <property type="component" value="Chromosome 1"/>
</dbReference>
<proteinExistence type="predicted"/>
<accession>A0AAP9XY90</accession>
<feature type="region of interest" description="Disordered" evidence="1">
    <location>
        <begin position="71"/>
        <end position="111"/>
    </location>
</feature>
<sequence>MMIMKRVPSCLVRGGRHAVNAARRQHQYRTGPAGCAATLVLFSPRRRVRRGTGALAPIAREIADTSLELPRRAGARRRRQQSREICSGNGHNACRRRERELTAPHDNRPDP</sequence>
<reference evidence="2 4" key="1">
    <citation type="submission" date="2020-12" db="EMBL/GenBank/DDBJ databases">
        <title>FDA dAtabase for Regulatory Grade micrObial Sequences (FDA-ARGOS): Supporting development and validation of Infectious Disease Dx tests.</title>
        <authorList>
            <person name="Minogue T."/>
            <person name="Wolcott M."/>
            <person name="Wasieloski L."/>
            <person name="Aguilar W."/>
            <person name="Moore D."/>
            <person name="Jaissle J."/>
            <person name="Tallon L."/>
            <person name="Sadzewicz L."/>
            <person name="Zhao X."/>
            <person name="Boylan J."/>
            <person name="Ott S."/>
            <person name="Bowen H."/>
            <person name="Vavikolanu K."/>
            <person name="Mehta A."/>
            <person name="Aluvathingal J."/>
            <person name="Nadendla S."/>
            <person name="Yan Y."/>
            <person name="Sichtig H."/>
        </authorList>
    </citation>
    <scope>NUCLEOTIDE SEQUENCE [LARGE SCALE GENOMIC DNA]</scope>
    <source>
        <strain evidence="2 4">FDAARGOS_949</strain>
    </source>
</reference>
<feature type="compositionally biased region" description="Basic and acidic residues" evidence="1">
    <location>
        <begin position="95"/>
        <end position="111"/>
    </location>
</feature>
<dbReference type="EMBL" id="CP099583">
    <property type="protein sequence ID" value="USS43816.1"/>
    <property type="molecule type" value="Genomic_DNA"/>
</dbReference>
<evidence type="ECO:0000313" key="3">
    <source>
        <dbReference type="EMBL" id="USS43816.1"/>
    </source>
</evidence>
<dbReference type="RefSeq" id="WP_127913907.1">
    <property type="nucleotide sequence ID" value="NZ_CP021075.1"/>
</dbReference>
<organism evidence="2 4">
    <name type="scientific">Burkholderia glumae</name>
    <name type="common">Pseudomonas glumae</name>
    <dbReference type="NCBI Taxonomy" id="337"/>
    <lineage>
        <taxon>Bacteria</taxon>
        <taxon>Pseudomonadati</taxon>
        <taxon>Pseudomonadota</taxon>
        <taxon>Betaproteobacteria</taxon>
        <taxon>Burkholderiales</taxon>
        <taxon>Burkholderiaceae</taxon>
        <taxon>Burkholderia</taxon>
    </lineage>
</organism>
<evidence type="ECO:0000313" key="5">
    <source>
        <dbReference type="Proteomes" id="UP001056386"/>
    </source>
</evidence>
<evidence type="ECO:0000313" key="2">
    <source>
        <dbReference type="EMBL" id="QPQ90214.1"/>
    </source>
</evidence>
<dbReference type="EMBL" id="CP065600">
    <property type="protein sequence ID" value="QPQ90214.1"/>
    <property type="molecule type" value="Genomic_DNA"/>
</dbReference>
<keyword evidence="5" id="KW-1185">Reference proteome</keyword>
<name>A0AAP9XY90_BURGL</name>
<gene>
    <name evidence="2" type="ORF">I6H06_11625</name>
    <name evidence="3" type="ORF">NFI99_05070</name>
</gene>
<dbReference type="GeneID" id="45699025"/>
<dbReference type="Proteomes" id="UP001056386">
    <property type="component" value="Chromosome 2"/>
</dbReference>
<evidence type="ECO:0000256" key="1">
    <source>
        <dbReference type="SAM" id="MobiDB-lite"/>
    </source>
</evidence>
<reference evidence="3" key="2">
    <citation type="submission" date="2022-06" db="EMBL/GenBank/DDBJ databases">
        <title>Draft genome sequence of Burkholderia glumae strain GR20004 isolated from rice panicle showing bacterial panicle blight.</title>
        <authorList>
            <person name="Choi S.Y."/>
            <person name="Lee Y.H."/>
        </authorList>
    </citation>
    <scope>NUCLEOTIDE SEQUENCE</scope>
    <source>
        <strain evidence="3">GR20004</strain>
    </source>
</reference>